<organism evidence="1 2">
    <name type="scientific">Araneus ventricosus</name>
    <name type="common">Orbweaver spider</name>
    <name type="synonym">Epeira ventricosa</name>
    <dbReference type="NCBI Taxonomy" id="182803"/>
    <lineage>
        <taxon>Eukaryota</taxon>
        <taxon>Metazoa</taxon>
        <taxon>Ecdysozoa</taxon>
        <taxon>Arthropoda</taxon>
        <taxon>Chelicerata</taxon>
        <taxon>Arachnida</taxon>
        <taxon>Araneae</taxon>
        <taxon>Araneomorphae</taxon>
        <taxon>Entelegynae</taxon>
        <taxon>Araneoidea</taxon>
        <taxon>Araneidae</taxon>
        <taxon>Araneus</taxon>
    </lineage>
</organism>
<comment type="caution">
    <text evidence="1">The sequence shown here is derived from an EMBL/GenBank/DDBJ whole genome shotgun (WGS) entry which is preliminary data.</text>
</comment>
<dbReference type="Proteomes" id="UP000499080">
    <property type="component" value="Unassembled WGS sequence"/>
</dbReference>
<dbReference type="EMBL" id="BGPR01072567">
    <property type="protein sequence ID" value="GBO45449.1"/>
    <property type="molecule type" value="Genomic_DNA"/>
</dbReference>
<gene>
    <name evidence="1" type="ORF">AVEN_231664_1</name>
</gene>
<proteinExistence type="predicted"/>
<keyword evidence="2" id="KW-1185">Reference proteome</keyword>
<protein>
    <submittedName>
        <fullName evidence="1">Uncharacterized protein</fullName>
    </submittedName>
</protein>
<evidence type="ECO:0000313" key="1">
    <source>
        <dbReference type="EMBL" id="GBO45449.1"/>
    </source>
</evidence>
<reference evidence="1 2" key="1">
    <citation type="journal article" date="2019" name="Sci. Rep.">
        <title>Orb-weaving spider Araneus ventricosus genome elucidates the spidroin gene catalogue.</title>
        <authorList>
            <person name="Kono N."/>
            <person name="Nakamura H."/>
            <person name="Ohtoshi R."/>
            <person name="Moran D.A.P."/>
            <person name="Shinohara A."/>
            <person name="Yoshida Y."/>
            <person name="Fujiwara M."/>
            <person name="Mori M."/>
            <person name="Tomita M."/>
            <person name="Arakawa K."/>
        </authorList>
    </citation>
    <scope>NUCLEOTIDE SEQUENCE [LARGE SCALE GENOMIC DNA]</scope>
</reference>
<name>A0A4Y2X8D9_ARAVE</name>
<accession>A0A4Y2X8D9</accession>
<dbReference type="AlphaFoldDB" id="A0A4Y2X8D9"/>
<evidence type="ECO:0000313" key="2">
    <source>
        <dbReference type="Proteomes" id="UP000499080"/>
    </source>
</evidence>
<sequence length="145" mass="16456">MYSFDRSVCDPSLRSKSWAFTRRLGYAICRKSGFFKPIQVEKLGTPFTEAPKCATSALRFPYSSSPTRWISDFLASSRGPNLGKTFVFPLPSQRGPQKAIRPFQSGLKLFGIPNIQSICTNFHLFLKLTKDFSFPSSKNSRMELR</sequence>